<dbReference type="Proteomes" id="UP000823895">
    <property type="component" value="Unassembled WGS sequence"/>
</dbReference>
<dbReference type="GO" id="GO:0003677">
    <property type="term" value="F:DNA binding"/>
    <property type="evidence" value="ECO:0007669"/>
    <property type="project" value="UniProtKB-UniRule"/>
</dbReference>
<evidence type="ECO:0000256" key="2">
    <source>
        <dbReference type="PROSITE-ProRule" id="PRU00335"/>
    </source>
</evidence>
<reference evidence="4" key="2">
    <citation type="submission" date="2021-04" db="EMBL/GenBank/DDBJ databases">
        <authorList>
            <person name="Gilroy R."/>
        </authorList>
    </citation>
    <scope>NUCLEOTIDE SEQUENCE</scope>
    <source>
        <strain evidence="4">CHK165-2605</strain>
    </source>
</reference>
<evidence type="ECO:0000313" key="5">
    <source>
        <dbReference type="Proteomes" id="UP000823895"/>
    </source>
</evidence>
<dbReference type="Gene3D" id="1.10.357.10">
    <property type="entry name" value="Tetracycline Repressor, domain 2"/>
    <property type="match status" value="1"/>
</dbReference>
<dbReference type="SUPFAM" id="SSF46689">
    <property type="entry name" value="Homeodomain-like"/>
    <property type="match status" value="1"/>
</dbReference>
<dbReference type="PANTHER" id="PTHR43479">
    <property type="entry name" value="ACREF/ENVCD OPERON REPRESSOR-RELATED"/>
    <property type="match status" value="1"/>
</dbReference>
<evidence type="ECO:0000256" key="1">
    <source>
        <dbReference type="ARBA" id="ARBA00023125"/>
    </source>
</evidence>
<feature type="DNA-binding region" description="H-T-H motif" evidence="2">
    <location>
        <begin position="33"/>
        <end position="52"/>
    </location>
</feature>
<evidence type="ECO:0000259" key="3">
    <source>
        <dbReference type="PROSITE" id="PS50977"/>
    </source>
</evidence>
<dbReference type="InterPro" id="IPR001647">
    <property type="entry name" value="HTH_TetR"/>
</dbReference>
<evidence type="ECO:0000313" key="4">
    <source>
        <dbReference type="EMBL" id="HJC44391.1"/>
    </source>
</evidence>
<dbReference type="InterPro" id="IPR009057">
    <property type="entry name" value="Homeodomain-like_sf"/>
</dbReference>
<protein>
    <submittedName>
        <fullName evidence="4">TetR/AcrR family transcriptional regulator</fullName>
    </submittedName>
</protein>
<proteinExistence type="predicted"/>
<keyword evidence="1 2" id="KW-0238">DNA-binding</keyword>
<dbReference type="InterPro" id="IPR050624">
    <property type="entry name" value="HTH-type_Tx_Regulator"/>
</dbReference>
<dbReference type="EMBL" id="DWWI01000255">
    <property type="protein sequence ID" value="HJC44391.1"/>
    <property type="molecule type" value="Genomic_DNA"/>
</dbReference>
<name>A0A9D2P506_9FIRM</name>
<gene>
    <name evidence="4" type="ORF">H9756_12090</name>
</gene>
<organism evidence="4 5">
    <name type="scientific">Candidatus Mediterraneibacter gallistercoris</name>
    <dbReference type="NCBI Taxonomy" id="2838671"/>
    <lineage>
        <taxon>Bacteria</taxon>
        <taxon>Bacillati</taxon>
        <taxon>Bacillota</taxon>
        <taxon>Clostridia</taxon>
        <taxon>Lachnospirales</taxon>
        <taxon>Lachnospiraceae</taxon>
        <taxon>Mediterraneibacter</taxon>
    </lineage>
</organism>
<dbReference type="PROSITE" id="PS50977">
    <property type="entry name" value="HTH_TETR_2"/>
    <property type="match status" value="1"/>
</dbReference>
<reference evidence="4" key="1">
    <citation type="journal article" date="2021" name="PeerJ">
        <title>Extensive microbial diversity within the chicken gut microbiome revealed by metagenomics and culture.</title>
        <authorList>
            <person name="Gilroy R."/>
            <person name="Ravi A."/>
            <person name="Getino M."/>
            <person name="Pursley I."/>
            <person name="Horton D.L."/>
            <person name="Alikhan N.F."/>
            <person name="Baker D."/>
            <person name="Gharbi K."/>
            <person name="Hall N."/>
            <person name="Watson M."/>
            <person name="Adriaenssens E.M."/>
            <person name="Foster-Nyarko E."/>
            <person name="Jarju S."/>
            <person name="Secka A."/>
            <person name="Antonio M."/>
            <person name="Oren A."/>
            <person name="Chaudhuri R.R."/>
            <person name="La Ragione R."/>
            <person name="Hildebrand F."/>
            <person name="Pallen M.J."/>
        </authorList>
    </citation>
    <scope>NUCLEOTIDE SEQUENCE</scope>
    <source>
        <strain evidence="4">CHK165-2605</strain>
    </source>
</reference>
<feature type="domain" description="HTH tetR-type" evidence="3">
    <location>
        <begin position="10"/>
        <end position="70"/>
    </location>
</feature>
<sequence length="181" mass="20885">MEKKTDLRIEKTEKAIKNAFIELRAKKPLEKITVKELCELALINKSTFYSHYEDIYALSEAMEQETVESIIGSIDHLKDYTTDNSDAFTRELCLAFMSQISLIKILFSGRGQSHLGIRLDKALKEVISRKYPEYKKDPAKQILLSYCIQGTYHAYLSNPQADTETFVRTIENIVRCLRPLL</sequence>
<comment type="caution">
    <text evidence="4">The sequence shown here is derived from an EMBL/GenBank/DDBJ whole genome shotgun (WGS) entry which is preliminary data.</text>
</comment>
<dbReference type="AlphaFoldDB" id="A0A9D2P506"/>
<dbReference type="PANTHER" id="PTHR43479:SF7">
    <property type="entry name" value="TETR-FAMILY TRANSCRIPTIONAL REGULATOR"/>
    <property type="match status" value="1"/>
</dbReference>
<accession>A0A9D2P506</accession>